<evidence type="ECO:0000313" key="4">
    <source>
        <dbReference type="Proteomes" id="UP000789342"/>
    </source>
</evidence>
<feature type="compositionally biased region" description="Basic and acidic residues" evidence="1">
    <location>
        <begin position="69"/>
        <end position="78"/>
    </location>
</feature>
<feature type="signal peptide" evidence="2">
    <location>
        <begin position="1"/>
        <end position="18"/>
    </location>
</feature>
<feature type="region of interest" description="Disordered" evidence="1">
    <location>
        <begin position="166"/>
        <end position="187"/>
    </location>
</feature>
<proteinExistence type="predicted"/>
<keyword evidence="2" id="KW-0732">Signal</keyword>
<sequence length="494" mass="56004">MGGMTLIALVSMWFYIQPSEYDSSEDPDESRKLKGSRTKNDLFTAFRQKISHAMGILKNRSRSRSRTATNDKRDKVESKFTNVRDKKIGDFGRSSQQHNEGLRFLAVGSTSNETVTFREKNKCFIIGTCGDSNNMFDPEGPDIALVDQVDSVSCNGVIHSVANNKKKGREDEFESDNIKGKGSKVGPGVKNFAQDIRKLFRNSKTPTQQHQNHHRKQSGVRNSLFNKIGSSGRAEKCEREAIFEEKDVTQTVLNIAAANNVRARINDSLRKLKLKQSGEHVTRREDLEPPESSSSLLNSFQMVNQVQKDYDSLFLSRLEKQIELEEELRLAIRMIKDNIESIDSGGKAELDIDENEKGFQTAIETTSNALSATREVVTFAALKTDIALSSKQRIARDLEILKLLEKKHEVEKRTEESIEQALEILRAQLKSRDRCTRKLKSPRRMSEEVDDVDKKLQHMISWRTSMDEGLEDLEAKFDSLEDLIDNGQSPLEIG</sequence>
<keyword evidence="4" id="KW-1185">Reference proteome</keyword>
<evidence type="ECO:0000256" key="1">
    <source>
        <dbReference type="SAM" id="MobiDB-lite"/>
    </source>
</evidence>
<accession>A0A9N9DUA3</accession>
<organism evidence="3 4">
    <name type="scientific">Acaulospora morrowiae</name>
    <dbReference type="NCBI Taxonomy" id="94023"/>
    <lineage>
        <taxon>Eukaryota</taxon>
        <taxon>Fungi</taxon>
        <taxon>Fungi incertae sedis</taxon>
        <taxon>Mucoromycota</taxon>
        <taxon>Glomeromycotina</taxon>
        <taxon>Glomeromycetes</taxon>
        <taxon>Diversisporales</taxon>
        <taxon>Acaulosporaceae</taxon>
        <taxon>Acaulospora</taxon>
    </lineage>
</organism>
<feature type="region of interest" description="Disordered" evidence="1">
    <location>
        <begin position="202"/>
        <end position="225"/>
    </location>
</feature>
<evidence type="ECO:0000256" key="2">
    <source>
        <dbReference type="SAM" id="SignalP"/>
    </source>
</evidence>
<dbReference type="Proteomes" id="UP000789342">
    <property type="component" value="Unassembled WGS sequence"/>
</dbReference>
<feature type="compositionally biased region" description="Basic and acidic residues" evidence="1">
    <location>
        <begin position="275"/>
        <end position="287"/>
    </location>
</feature>
<gene>
    <name evidence="3" type="ORF">AMORRO_LOCUS10084</name>
</gene>
<dbReference type="AlphaFoldDB" id="A0A9N9DUA3"/>
<dbReference type="OrthoDB" id="2389780at2759"/>
<evidence type="ECO:0000313" key="3">
    <source>
        <dbReference type="EMBL" id="CAG8653640.1"/>
    </source>
</evidence>
<comment type="caution">
    <text evidence="3">The sequence shown here is derived from an EMBL/GenBank/DDBJ whole genome shotgun (WGS) entry which is preliminary data.</text>
</comment>
<dbReference type="EMBL" id="CAJVPV010010656">
    <property type="protein sequence ID" value="CAG8653640.1"/>
    <property type="molecule type" value="Genomic_DNA"/>
</dbReference>
<feature type="region of interest" description="Disordered" evidence="1">
    <location>
        <begin position="58"/>
        <end position="78"/>
    </location>
</feature>
<reference evidence="3" key="1">
    <citation type="submission" date="2021-06" db="EMBL/GenBank/DDBJ databases">
        <authorList>
            <person name="Kallberg Y."/>
            <person name="Tangrot J."/>
            <person name="Rosling A."/>
        </authorList>
    </citation>
    <scope>NUCLEOTIDE SEQUENCE</scope>
    <source>
        <strain evidence="3">CL551</strain>
    </source>
</reference>
<feature type="region of interest" description="Disordered" evidence="1">
    <location>
        <begin position="275"/>
        <end position="295"/>
    </location>
</feature>
<name>A0A9N9DUA3_9GLOM</name>
<feature type="chain" id="PRO_5040188963" evidence="2">
    <location>
        <begin position="19"/>
        <end position="494"/>
    </location>
</feature>
<protein>
    <submittedName>
        <fullName evidence="3">15619_t:CDS:1</fullName>
    </submittedName>
</protein>